<name>A1C2E6_9POTV</name>
<dbReference type="PANTHER" id="PTHR43519:SF1">
    <property type="entry name" value="ATP-DEPENDENT RNA HELICASE HRPB"/>
    <property type="match status" value="1"/>
</dbReference>
<comment type="function">
    <text evidence="31">Mediates the cap-independent, EIF4E-dependent translation of viral genomic RNAs. Binds to the cap-binding site of host EIF4E and thus interferes with the host EIF4E-dependent mRNA export and translation. VPg-RNA directly binds EIF4E and is a template for transcription. Also forms trimeric complexes with EIF4E-EIF4G, which are templates for translation.</text>
</comment>
<dbReference type="GeneID" id="13280754"/>
<dbReference type="SUPFAM" id="SSF52540">
    <property type="entry name" value="P-loop containing nucleoside triphosphate hydrolases"/>
    <property type="match status" value="2"/>
</dbReference>
<evidence type="ECO:0000256" key="25">
    <source>
        <dbReference type="ARBA" id="ARBA00022844"/>
    </source>
</evidence>
<evidence type="ECO:0000256" key="31">
    <source>
        <dbReference type="ARBA" id="ARBA00045403"/>
    </source>
</evidence>
<evidence type="ECO:0000256" key="4">
    <source>
        <dbReference type="ARBA" id="ARBA00004328"/>
    </source>
</evidence>
<evidence type="ECO:0000313" key="42">
    <source>
        <dbReference type="Proteomes" id="UP000202333"/>
    </source>
</evidence>
<feature type="domain" description="Peptidase C4" evidence="38">
    <location>
        <begin position="2085"/>
        <end position="2303"/>
    </location>
</feature>
<dbReference type="Pfam" id="PF00271">
    <property type="entry name" value="Helicase_C"/>
    <property type="match status" value="1"/>
</dbReference>
<evidence type="ECO:0000256" key="21">
    <source>
        <dbReference type="ARBA" id="ARBA00022801"/>
    </source>
</evidence>
<dbReference type="InterPro" id="IPR013648">
    <property type="entry name" value="PP_Potyviridae"/>
</dbReference>
<dbReference type="RefSeq" id="YP_006522440.1">
    <property type="nucleotide sequence ID" value="NC_018176.1"/>
</dbReference>
<feature type="active site" description="For helper component proteinase activity" evidence="32">
    <location>
        <position position="689"/>
    </location>
</feature>
<comment type="function">
    <text evidence="29">Has helicase activity. It may be involved in replication.</text>
</comment>
<evidence type="ECO:0000259" key="36">
    <source>
        <dbReference type="PROSITE" id="PS51192"/>
    </source>
</evidence>
<dbReference type="Gene3D" id="3.90.70.150">
    <property type="entry name" value="Helper component proteinase"/>
    <property type="match status" value="1"/>
</dbReference>
<dbReference type="GO" id="GO:0003723">
    <property type="term" value="F:RNA binding"/>
    <property type="evidence" value="ECO:0007669"/>
    <property type="project" value="InterPro"/>
</dbReference>
<keyword evidence="9" id="KW-1036">Host cytoplasmic vesicle</keyword>
<dbReference type="InterPro" id="IPR043128">
    <property type="entry name" value="Rev_trsase/Diguanyl_cyclase"/>
</dbReference>
<dbReference type="InterPro" id="IPR014001">
    <property type="entry name" value="Helicase_ATP-bd"/>
</dbReference>
<dbReference type="CDD" id="cd23175">
    <property type="entry name" value="ps-ssRNAv_Potyviridae_RdRp"/>
    <property type="match status" value="1"/>
</dbReference>
<dbReference type="PROSITE" id="PS50507">
    <property type="entry name" value="RDRP_SSRNA_POS"/>
    <property type="match status" value="1"/>
</dbReference>
<keyword evidence="27" id="KW-0899">Viral immunoevasion</keyword>
<keyword evidence="8" id="KW-0696">RNA-directed RNA polymerase</keyword>
<evidence type="ECO:0000256" key="33">
    <source>
        <dbReference type="RuleBase" id="RU003351"/>
    </source>
</evidence>
<dbReference type="GO" id="GO:0042025">
    <property type="term" value="C:host cell nucleus"/>
    <property type="evidence" value="ECO:0007669"/>
    <property type="project" value="UniProtKB-SubCell"/>
</dbReference>
<comment type="function">
    <text evidence="28">Involved in aphid transmission, cell-to-cell and systemis movement, encapsidation of the viral RNA and in the regulation of viral RNA amplification.</text>
</comment>
<feature type="domain" description="Helicase C-terminal" evidence="37">
    <location>
        <begin position="1450"/>
        <end position="1609"/>
    </location>
</feature>
<evidence type="ECO:0000256" key="15">
    <source>
        <dbReference type="ARBA" id="ARBA00022581"/>
    </source>
</evidence>
<dbReference type="InterPro" id="IPR031159">
    <property type="entry name" value="HC_PRO_CPD_dom"/>
</dbReference>
<reference evidence="41 42" key="1">
    <citation type="journal article" date="2009" name="Arch. Virol.">
        <title>Characterization of a member of a new Potyvirus species infecting arracacha in Brazil.</title>
        <authorList>
            <person name="Orilio A.F."/>
            <person name="Dusi A.N."/>
            <person name="Madeira N.R."/>
            <person name="Inoue-Nagata A.K."/>
        </authorList>
    </citation>
    <scope>NUCLEOTIDE SEQUENCE [LARGE SCALE GENOMIC DNA]</scope>
    <source>
        <strain evidence="41">C-17</strain>
    </source>
</reference>
<dbReference type="GO" id="GO:0003968">
    <property type="term" value="F:RNA-directed RNA polymerase activity"/>
    <property type="evidence" value="ECO:0007669"/>
    <property type="project" value="UniProtKB-KW"/>
</dbReference>
<dbReference type="GO" id="GO:0006351">
    <property type="term" value="P:DNA-templated transcription"/>
    <property type="evidence" value="ECO:0007669"/>
    <property type="project" value="InterPro"/>
</dbReference>
<dbReference type="PROSITE" id="PS51436">
    <property type="entry name" value="POTYVIRUS_NIA_PRO"/>
    <property type="match status" value="1"/>
</dbReference>
<evidence type="ECO:0000256" key="29">
    <source>
        <dbReference type="ARBA" id="ARBA00029422"/>
    </source>
</evidence>
<dbReference type="Pfam" id="PF00270">
    <property type="entry name" value="DEAD"/>
    <property type="match status" value="1"/>
</dbReference>
<evidence type="ECO:0000256" key="3">
    <source>
        <dbReference type="ARBA" id="ARBA00004147"/>
    </source>
</evidence>
<accession>A1C2E6</accession>
<dbReference type="SUPFAM" id="SSF50494">
    <property type="entry name" value="Trypsin-like serine proteases"/>
    <property type="match status" value="1"/>
</dbReference>
<dbReference type="GO" id="GO:0006508">
    <property type="term" value="P:proteolysis"/>
    <property type="evidence" value="ECO:0007669"/>
    <property type="project" value="UniProtKB-KW"/>
</dbReference>
<dbReference type="Pfam" id="PF08440">
    <property type="entry name" value="Poty_PP"/>
    <property type="match status" value="1"/>
</dbReference>
<keyword evidence="10" id="KW-1139">Helical capsid protein</keyword>
<evidence type="ECO:0000256" key="5">
    <source>
        <dbReference type="ARBA" id="ARBA00006064"/>
    </source>
</evidence>
<feature type="domain" description="Helicase ATP-binding" evidence="36">
    <location>
        <begin position="1279"/>
        <end position="1431"/>
    </location>
</feature>
<dbReference type="Pfam" id="PF00767">
    <property type="entry name" value="Poty_coat"/>
    <property type="match status" value="1"/>
</dbReference>
<evidence type="ECO:0000259" key="38">
    <source>
        <dbReference type="PROSITE" id="PS51436"/>
    </source>
</evidence>
<evidence type="ECO:0000256" key="30">
    <source>
        <dbReference type="ARBA" id="ARBA00034108"/>
    </source>
</evidence>
<comment type="subcellular location">
    <subcellularLocation>
        <location evidence="30">Host cytoplasmic vesicle</location>
    </subcellularLocation>
    <subcellularLocation>
        <location evidence="3">Host nucleus</location>
    </subcellularLocation>
    <subcellularLocation>
        <location evidence="4">Virion</location>
    </subcellularLocation>
</comment>
<keyword evidence="42" id="KW-1185">Reference proteome</keyword>
<keyword evidence="19" id="KW-0548">Nucleotidyltransferase</keyword>
<evidence type="ECO:0000256" key="17">
    <source>
        <dbReference type="ARBA" id="ARBA00022670"/>
    </source>
</evidence>
<dbReference type="InterPro" id="IPR027417">
    <property type="entry name" value="P-loop_NTPase"/>
</dbReference>
<dbReference type="InterPro" id="IPR043502">
    <property type="entry name" value="DNA/RNA_pol_sf"/>
</dbReference>
<protein>
    <recommendedName>
        <fullName evidence="6">Genome polyprotein</fullName>
    </recommendedName>
</protein>
<feature type="active site" description="For helper component proteinase activity" evidence="32">
    <location>
        <position position="762"/>
    </location>
</feature>
<feature type="compositionally biased region" description="Basic and acidic residues" evidence="34">
    <location>
        <begin position="2888"/>
        <end position="2903"/>
    </location>
</feature>
<keyword evidence="21" id="KW-0378">Hydrolase</keyword>
<sequence>MKANINHKANEFLSSQAIKQSKFQSFSISDNPMASALEIFQGYFEMDTFCVGQITCGYLTPRVEPVTPETVVTEMTIDAAGQLVEKTPLIEINEEKVEKAFAGLEKQLAQQFERRSTSKIVKTAKGHYRYRHLSDRAHMKVCAKKEQLCNEERAFQMAPPVTPETVVTEMTIDAAGQLVVKYPWREAQATSKRMKERIVRKKIALDEAGFKKLLKDLRKIMQEKQMNLEVVAKRQVRCAFAQFGKHSRLKIHTKHEDGVKNKIDLRIDPRCIPIICDLAKGAGWGCAIQSNLLARGASGFVLKPDLIKVAHSRYKDNIFVVRGMSEGKLYDARVKITLHVVMSMTHFSSSDKYWKGYTRSWELIKADTNHHCEAHYSIENCGEVGALLTQIFIPSGKITCDMCARAVPDSIGHKYKDMVRHRLLDLDPIIAQNISHHKGFETAIAHIKGMVKVNKRNDAIFEQVFKQIGNLRKEPFIGLNKLNEFLYKGSSATEEDWEEARQTLLTITRHMKDFVDAAKHGDISQFRNKMPSKVANNEFITCTHQLDKNAGFIWGQREPHAKRFFNNYYKQLDPSKGYGAYEVRKNPNGIRKLAIKSLIVSMNLHEFRQKMRGEFHKQPPLSTRCVGRLEGSYIHNCSCITNDDGSAFETPMYVPTRDQLVVGTSTDPRHIDLPKPQDENLLMVEDGYCYINIFIAMLVNVREEMAKDFTKMVRDEIIPKLGKWPSLSDVATTCAQLRIIFPTVYNAVLPRILVDHDLQMCHVLDSYGSLTSGYHVLRVVTVNHLIAFANEDLESEIKFYRVGGDFKGENKYQHQEDSAISMLIKGVYRPHLLHDVLEMEPHLLLLSILSPTVVIALYNNKHFDEALKLWLRKDQSISQMLLVLKTLAKKLSVAESLQAQMQLIETCTPSIRSILYMGPHTEHSYVLALQMIERLANRKETNQVIRDLGYIDFANSAQSIIEKSYADQLEASWHALSLSEKCSATYRSLQHKEDTTQWLRRLRRKDLKVPLSSSVIAYCGRMRTSAKGLVENSYSRTRGYIRDTMRKSLVIMLRSTVRLFPFIEICTNVAVVLGVFIQVSIVGKKILTYYTKDKEELCNLKEDRMAQACKALHIALSKALGRDPTLQEYFDYLGLMSKELEEFARDQLQDMVEHQKSTLEVQKLEQIIAFVVLVFMMFDAERSDCIFKTLNKLKGVVATMDRQVEHQSLDDIVDTFELKNEVIHFDLEDEIKVPHVNNQKTFRQWWSNQIDNSRTLPHYRTEGAFMEFTRARAAAVASDIAHSDGLDFLIRGAVGSGKSTGLPSCLSKFGRVLLIEPTRPLAENVHRQLSSDPFFLKPTLRMHGVNVFGSSPISIMTSGFAFHYFAHNPMQLEDYNFVIFDECHVIDASAMAFRSLLHEHHSGVKLLKVSATPPGRETDFQTQHPVEIIIEESASHNAFVSALGSGSNLDVLRKGFNILVYVASYNEVDTLSNLLVNKGYMVTKVDGRTMKHGSVEVNTKGRKGKPHFIVATNIIENGVTLDIDTVVDFGTKVSPYLDVDNRCIVYNKHSISFGERIQRLGRVGRFKPGVAVRIGHTEKGLVEIPTMIATEAALLCFAYNLPVMTANVSQSLVDMCTIQQVRTMHHFEITPFFMVNFVANDGSMHPAIHDLLKKFKLRDSEIPLREKSIPYTASTMWMTAKEYERIGHRTGLHEDTRIAFGAKDIPSRLHEELWECVQQYKSSSMFSSLPRSCISKVAYTLKTDVYSISRTLGFIELLRENELEKQAQFRNLATDSFTSHFSMLGLLNAARSSRMVDHTRDNLDRLENIKNQPLEYHNLRDSVNQTDLITKFEALQFVHHQSTNDLSKAIGLKGVWNKKLLARDLIIAAGVVAGGSWIVYECFKQKVTRVMHQGKSSNKKRRIKELRFKNARNNQIERIMNDDDTTMAEYFGSAYTAKGKQGGRTKGMGKKNRTFISMYGFEPTEYSYIKFMDPLTGKVIEENTIYADMQAVADEFAAERTRLMEADELDFETHRNRQTINAFFMKDGNTRKALKVDMTPHDAFKVCKNKATIAGLPERQGEFRQTGEAKEVNLSDYPSIVDHESQTLLKGLRDFNPVSQVVCKLTNESDGHVTTLYGVGFGPYIIANQHLFTRNNGCLKVTSHHGTFVMPNTTQIQVSPCSQRDIVIIKMPKDFPVFPRKLKFREPVDGERVCMVGTNFQERYLSSTVSESSAVHPIRSSHFWKHWVSTKNGDCGLPFVAVSDGALVGIHSLGSTSERENYFVAFDNEFSEKMKLTPEQMQWERHWKYNANNVCWGGLVLKDNQPNGMFQPIKALQDLSKDILDFVGFQSKESRWMLEVLEDNLKAVAQLPSQLVTKHVVKGECALFRTYLNVVAEAREFFEPKMHAYGKSKLNREAYIKDLMKYAQPITVGVVNTDDFDEAVSRVILYMRQRGFKECTYVTDHTEIFRSLNMKAAVGAMYGGKKADYFSKYTEEDKERILYESCERLFLGKMGVWNGSLKAELRSKEKIEANKTRTFTAAPIDTLLAGKVCVDDFNNQFYSMNLNCCWTVGMTKFYGGWNTLLSQLPEGWVYCDADGSRFDSSLTPYLINAVLAIREAFMEEWDIGWHMLRNLYTEIIYTPISAADGTVLKKFRGNNSGQPSTVVDNSLMVVLAMHYSFIRNGIPFEDFEKVCRFFVNGDDLLIAVEPSHEHILDNMAAQFSELGLNYDFSSRTRSREDLWFMSHCGISVEGQYIPKLEEERIVSILQWDRATLPEHRLEAICAAMVEAWGYPELLYQIRKFYAWVLTQAPYSDLALEGKAPYIAETALRKLYTGTDASSEEIQVYLRAFSEIDDEIECGGFEVFHENQHSLVYHQGDNQTVDAGKSKVSSSLTPPTTLLSSGDQEEGKQLKKVKNDRDVDAGSSGAFSVPRLKGLSEKMRLPRIAGRNLLNLNHLLTYMPDPEELYNTRATHEQLNTWYEAIKREYDVGDDGLGIMLNGFMVWCIENGTSPNLNGEWTMMDGDEQVTYPLRPIVENAQPTLRQIMAHFSDAAEAYIVMRNAKEPYMPRYGLKRNLRDKSLARFMFDFYVITSKTPDRAREAHLQTKAAALRTTQNKMFGLDGSVGNSEESTERHTSEDVNSNLHSLMGVRNM</sequence>
<evidence type="ECO:0000256" key="13">
    <source>
        <dbReference type="ARBA" id="ARBA00022561"/>
    </source>
</evidence>
<keyword evidence="16" id="KW-1090">Inhibition of host innate immune response by virus</keyword>
<evidence type="ECO:0000259" key="37">
    <source>
        <dbReference type="PROSITE" id="PS51194"/>
    </source>
</evidence>
<keyword evidence="25" id="KW-0946">Virion</keyword>
<dbReference type="InterPro" id="IPR002540">
    <property type="entry name" value="Pept_S30_P1_potyvir"/>
</dbReference>
<dbReference type="PRINTS" id="PR00966">
    <property type="entry name" value="NIAPOTYPTASE"/>
</dbReference>
<evidence type="ECO:0000256" key="20">
    <source>
        <dbReference type="ARBA" id="ARBA00022741"/>
    </source>
</evidence>
<evidence type="ECO:0000256" key="16">
    <source>
        <dbReference type="ARBA" id="ARBA00022632"/>
    </source>
</evidence>
<evidence type="ECO:0000259" key="40">
    <source>
        <dbReference type="PROSITE" id="PS51871"/>
    </source>
</evidence>
<dbReference type="InterPro" id="IPR001205">
    <property type="entry name" value="RNA-dir_pol_C"/>
</dbReference>
<dbReference type="Pfam" id="PF00851">
    <property type="entry name" value="Peptidase_C6"/>
    <property type="match status" value="1"/>
</dbReference>
<dbReference type="GO" id="GO:0004197">
    <property type="term" value="F:cysteine-type endopeptidase activity"/>
    <property type="evidence" value="ECO:0007669"/>
    <property type="project" value="InterPro"/>
</dbReference>
<dbReference type="Pfam" id="PF00680">
    <property type="entry name" value="RdRP_1"/>
    <property type="match status" value="1"/>
</dbReference>
<evidence type="ECO:0000313" key="41">
    <source>
        <dbReference type="EMBL" id="ABI97034.2"/>
    </source>
</evidence>
<keyword evidence="14" id="KW-1048">Host nucleus</keyword>
<dbReference type="Gene3D" id="3.30.70.270">
    <property type="match status" value="1"/>
</dbReference>
<dbReference type="InterPro" id="IPR011545">
    <property type="entry name" value="DEAD/DEAH_box_helicase_dom"/>
</dbReference>
<evidence type="ECO:0000256" key="14">
    <source>
        <dbReference type="ARBA" id="ARBA00022562"/>
    </source>
</evidence>
<keyword evidence="18" id="KW-0808">Transferase</keyword>
<keyword evidence="26" id="KW-0693">Viral RNA replication</keyword>
<keyword evidence="24" id="KW-0067">ATP-binding</keyword>
<dbReference type="GO" id="GO:0039694">
    <property type="term" value="P:viral RNA genome replication"/>
    <property type="evidence" value="ECO:0007669"/>
    <property type="project" value="InterPro"/>
</dbReference>
<evidence type="ECO:0000256" key="2">
    <source>
        <dbReference type="ARBA" id="ARBA00001848"/>
    </source>
</evidence>
<dbReference type="MEROPS" id="C06.001"/>
<evidence type="ECO:0000259" key="35">
    <source>
        <dbReference type="PROSITE" id="PS50507"/>
    </source>
</evidence>
<feature type="region of interest" description="Disordered" evidence="34">
    <location>
        <begin position="2865"/>
        <end position="2908"/>
    </location>
</feature>
<dbReference type="GO" id="GO:0005198">
    <property type="term" value="F:structural molecule activity"/>
    <property type="evidence" value="ECO:0007669"/>
    <property type="project" value="InterPro"/>
</dbReference>
<keyword evidence="13" id="KW-0167">Capsid protein</keyword>
<dbReference type="PROSITE" id="PS51192">
    <property type="entry name" value="HELICASE_ATP_BIND_1"/>
    <property type="match status" value="1"/>
</dbReference>
<proteinExistence type="inferred from homology"/>
<dbReference type="PROSITE" id="PS51194">
    <property type="entry name" value="HELICASE_CTER"/>
    <property type="match status" value="1"/>
</dbReference>
<evidence type="ECO:0000256" key="10">
    <source>
        <dbReference type="ARBA" id="ARBA00022497"/>
    </source>
</evidence>
<dbReference type="GO" id="GO:0004386">
    <property type="term" value="F:helicase activity"/>
    <property type="evidence" value="ECO:0007669"/>
    <property type="project" value="UniProtKB-KW"/>
</dbReference>
<dbReference type="InterPro" id="IPR001650">
    <property type="entry name" value="Helicase_C-like"/>
</dbReference>
<dbReference type="Gene3D" id="2.40.10.10">
    <property type="entry name" value="Trypsin-like serine proteases"/>
    <property type="match status" value="2"/>
</dbReference>
<dbReference type="EMBL" id="DQ925486">
    <property type="protein sequence ID" value="ABI97034.2"/>
    <property type="molecule type" value="Genomic_RNA"/>
</dbReference>
<evidence type="ECO:0000256" key="27">
    <source>
        <dbReference type="ARBA" id="ARBA00023280"/>
    </source>
</evidence>
<organism evidence="41 42">
    <name type="scientific">Arracacha mottle virus</name>
    <dbReference type="NCBI Taxonomy" id="405558"/>
    <lineage>
        <taxon>Viruses</taxon>
        <taxon>Riboviria</taxon>
        <taxon>Orthornavirae</taxon>
        <taxon>Pisuviricota</taxon>
        <taxon>Stelpaviricetes</taxon>
        <taxon>Patatavirales</taxon>
        <taxon>Potyviridae</taxon>
        <taxon>Potyvirus</taxon>
        <taxon>Potyvirus arracachae</taxon>
    </lineage>
</organism>
<dbReference type="Pfam" id="PF13608">
    <property type="entry name" value="Potyvirid-P3"/>
    <property type="match status" value="1"/>
</dbReference>
<comment type="catalytic activity">
    <reaction evidence="2">
        <text>Hydrolyzes a Gly-|-Gly bond at its own C-terminus, commonly in the sequence -Tyr-Xaa-Val-Gly-|-Gly, in the processing of the potyviral polyprotein.</text>
        <dbReference type="EC" id="3.4.22.45"/>
    </reaction>
</comment>
<dbReference type="MEROPS" id="C04.002"/>
<dbReference type="SUPFAM" id="SSF56672">
    <property type="entry name" value="DNA/RNA polymerases"/>
    <property type="match status" value="1"/>
</dbReference>
<evidence type="ECO:0000256" key="28">
    <source>
        <dbReference type="ARBA" id="ARBA00029405"/>
    </source>
</evidence>
<evidence type="ECO:0000256" key="22">
    <source>
        <dbReference type="ARBA" id="ARBA00022806"/>
    </source>
</evidence>
<keyword evidence="11" id="KW-0191">Covalent protein-RNA linkage</keyword>
<dbReference type="GO" id="GO:0005524">
    <property type="term" value="F:ATP binding"/>
    <property type="evidence" value="ECO:0007669"/>
    <property type="project" value="UniProtKB-KW"/>
</dbReference>
<dbReference type="PROSITE" id="PS51744">
    <property type="entry name" value="HC_PRO_CPD"/>
    <property type="match status" value="1"/>
</dbReference>
<dbReference type="GO" id="GO:0044161">
    <property type="term" value="C:host cell cytoplasmic vesicle"/>
    <property type="evidence" value="ECO:0007669"/>
    <property type="project" value="UniProtKB-SubCell"/>
</dbReference>
<keyword evidence="15" id="KW-0945">Host-virus interaction</keyword>
<evidence type="ECO:0000256" key="9">
    <source>
        <dbReference type="ARBA" id="ARBA00022488"/>
    </source>
</evidence>
<evidence type="ECO:0000259" key="39">
    <source>
        <dbReference type="PROSITE" id="PS51744"/>
    </source>
</evidence>
<comment type="similarity">
    <text evidence="5 33">Belongs to the potyviridae genome polyprotein family.</text>
</comment>
<evidence type="ECO:0000256" key="19">
    <source>
        <dbReference type="ARBA" id="ARBA00022695"/>
    </source>
</evidence>
<evidence type="ECO:0000256" key="8">
    <source>
        <dbReference type="ARBA" id="ARBA00022484"/>
    </source>
</evidence>
<dbReference type="InterPro" id="IPR001456">
    <property type="entry name" value="HC-pro"/>
</dbReference>
<evidence type="ECO:0000256" key="7">
    <source>
        <dbReference type="ARBA" id="ARBA00022463"/>
    </source>
</evidence>
<dbReference type="GO" id="GO:0019029">
    <property type="term" value="C:helical viral capsid"/>
    <property type="evidence" value="ECO:0007669"/>
    <property type="project" value="UniProtKB-KW"/>
</dbReference>
<dbReference type="Pfam" id="PF00863">
    <property type="entry name" value="Peptidase_C4"/>
    <property type="match status" value="1"/>
</dbReference>
<feature type="domain" description="Peptidase S30" evidence="40">
    <location>
        <begin position="204"/>
        <end position="347"/>
    </location>
</feature>
<evidence type="ECO:0000256" key="34">
    <source>
        <dbReference type="SAM" id="MobiDB-lite"/>
    </source>
</evidence>
<evidence type="ECO:0000256" key="18">
    <source>
        <dbReference type="ARBA" id="ARBA00022679"/>
    </source>
</evidence>
<feature type="domain" description="RdRp catalytic" evidence="35">
    <location>
        <begin position="2572"/>
        <end position="2696"/>
    </location>
</feature>
<dbReference type="SMART" id="SM00490">
    <property type="entry name" value="HELICc"/>
    <property type="match status" value="1"/>
</dbReference>
<evidence type="ECO:0000256" key="23">
    <source>
        <dbReference type="ARBA" id="ARBA00022807"/>
    </source>
</evidence>
<dbReference type="SMART" id="SM00487">
    <property type="entry name" value="DEXDc"/>
    <property type="match status" value="1"/>
</dbReference>
<dbReference type="KEGG" id="vg:13280754"/>
<feature type="region of interest" description="Disordered" evidence="34">
    <location>
        <begin position="3104"/>
        <end position="3135"/>
    </location>
</feature>
<keyword evidence="7" id="KW-0941">Suppressor of RNA silencing</keyword>
<dbReference type="InterPro" id="IPR007094">
    <property type="entry name" value="RNA-dir_pol_PSvirus"/>
</dbReference>
<evidence type="ECO:0000256" key="32">
    <source>
        <dbReference type="PROSITE-ProRule" id="PRU01080"/>
    </source>
</evidence>
<keyword evidence="22" id="KW-0347">Helicase</keyword>
<dbReference type="PROSITE" id="PS51871">
    <property type="entry name" value="PV_P1_PRO"/>
    <property type="match status" value="1"/>
</dbReference>
<evidence type="ECO:0000256" key="24">
    <source>
        <dbReference type="ARBA" id="ARBA00022840"/>
    </source>
</evidence>
<dbReference type="Gene3D" id="3.40.50.300">
    <property type="entry name" value="P-loop containing nucleotide triphosphate hydrolases"/>
    <property type="match status" value="2"/>
</dbReference>
<keyword evidence="23" id="KW-0788">Thiol protease</keyword>
<evidence type="ECO:0000256" key="6">
    <source>
        <dbReference type="ARBA" id="ARBA00020107"/>
    </source>
</evidence>
<evidence type="ECO:0000256" key="11">
    <source>
        <dbReference type="ARBA" id="ARBA00022520"/>
    </source>
</evidence>
<keyword evidence="17" id="KW-0645">Protease</keyword>
<dbReference type="InterPro" id="IPR001592">
    <property type="entry name" value="Poty_coat"/>
</dbReference>
<evidence type="ECO:0000256" key="12">
    <source>
        <dbReference type="ARBA" id="ARBA00022553"/>
    </source>
</evidence>
<dbReference type="GO" id="GO:0052170">
    <property type="term" value="P:symbiont-mediated suppression of host innate immune response"/>
    <property type="evidence" value="ECO:0007669"/>
    <property type="project" value="UniProtKB-KW"/>
</dbReference>
<keyword evidence="12" id="KW-0597">Phosphoprotein</keyword>
<dbReference type="GO" id="GO:0016818">
    <property type="term" value="F:hydrolase activity, acting on acid anhydrides, in phosphorus-containing anhydrides"/>
    <property type="evidence" value="ECO:0007669"/>
    <property type="project" value="InterPro"/>
</dbReference>
<feature type="compositionally biased region" description="Low complexity" evidence="34">
    <location>
        <begin position="2872"/>
        <end position="2884"/>
    </location>
</feature>
<keyword evidence="20" id="KW-0547">Nucleotide-binding</keyword>
<evidence type="ECO:0000256" key="1">
    <source>
        <dbReference type="ARBA" id="ARBA00000785"/>
    </source>
</evidence>
<evidence type="ECO:0000256" key="26">
    <source>
        <dbReference type="ARBA" id="ARBA00022953"/>
    </source>
</evidence>
<dbReference type="InterPro" id="IPR001730">
    <property type="entry name" value="Potyv_NIa-pro_dom"/>
</dbReference>
<dbReference type="InterPro" id="IPR043504">
    <property type="entry name" value="Peptidase_S1_PA_chymotrypsin"/>
</dbReference>
<comment type="catalytic activity">
    <reaction evidence="1">
        <text>Hydrolyzes glutaminyl bonds, and activity is further restricted by preferences for the amino acids in P6 - P1' that vary with the species of potyvirus, e.g. Glu-Xaa-Xaa-Tyr-Xaa-Gln-|-(Ser or Gly) for the enzyme from tobacco etch virus. The natural substrate is the viral polyprotein, but other proteins and oligopeptides containing the appropriate consensus sequence are also cleaved.</text>
        <dbReference type="EC" id="3.4.22.44"/>
    </reaction>
</comment>
<dbReference type="InterPro" id="IPR042308">
    <property type="entry name" value="HC_PRO_CPD_sf"/>
</dbReference>
<dbReference type="InterPro" id="IPR039560">
    <property type="entry name" value="Potyvirid-P3"/>
</dbReference>
<feature type="domain" description="Peptidase C6" evidence="39">
    <location>
        <begin position="681"/>
        <end position="803"/>
    </location>
</feature>
<dbReference type="InterPro" id="IPR009003">
    <property type="entry name" value="Peptidase_S1_PA"/>
</dbReference>
<dbReference type="Pfam" id="PF01577">
    <property type="entry name" value="Peptidase_S30"/>
    <property type="match status" value="1"/>
</dbReference>
<dbReference type="PANTHER" id="PTHR43519">
    <property type="entry name" value="ATP-DEPENDENT RNA HELICASE HRPB"/>
    <property type="match status" value="1"/>
</dbReference>
<dbReference type="Proteomes" id="UP000202333">
    <property type="component" value="Segment"/>
</dbReference>